<comment type="caution">
    <text evidence="2">The sequence shown here is derived from an EMBL/GenBank/DDBJ whole genome shotgun (WGS) entry which is preliminary data.</text>
</comment>
<evidence type="ECO:0000256" key="1">
    <source>
        <dbReference type="SAM" id="Coils"/>
    </source>
</evidence>
<name>A0A0F9J0F7_9ZZZZ</name>
<protein>
    <submittedName>
        <fullName evidence="2">Uncharacterized protein</fullName>
    </submittedName>
</protein>
<accession>A0A0F9J0F7</accession>
<dbReference type="EMBL" id="LAZR01019386">
    <property type="protein sequence ID" value="KKL92732.1"/>
    <property type="molecule type" value="Genomic_DNA"/>
</dbReference>
<feature type="coiled-coil region" evidence="1">
    <location>
        <begin position="12"/>
        <end position="39"/>
    </location>
</feature>
<keyword evidence="1" id="KW-0175">Coiled coil</keyword>
<organism evidence="2">
    <name type="scientific">marine sediment metagenome</name>
    <dbReference type="NCBI Taxonomy" id="412755"/>
    <lineage>
        <taxon>unclassified sequences</taxon>
        <taxon>metagenomes</taxon>
        <taxon>ecological metagenomes</taxon>
    </lineage>
</organism>
<gene>
    <name evidence="2" type="ORF">LCGC14_1881780</name>
</gene>
<proteinExistence type="predicted"/>
<dbReference type="AlphaFoldDB" id="A0A0F9J0F7"/>
<sequence length="56" mass="6733">MKRNHPVAKRKYISLKKNMKSVQNRLELLNDKLDANNKILNFTLVFKIGKFRLIKY</sequence>
<evidence type="ECO:0000313" key="2">
    <source>
        <dbReference type="EMBL" id="KKL92732.1"/>
    </source>
</evidence>
<reference evidence="2" key="1">
    <citation type="journal article" date="2015" name="Nature">
        <title>Complex archaea that bridge the gap between prokaryotes and eukaryotes.</title>
        <authorList>
            <person name="Spang A."/>
            <person name="Saw J.H."/>
            <person name="Jorgensen S.L."/>
            <person name="Zaremba-Niedzwiedzka K."/>
            <person name="Martijn J."/>
            <person name="Lind A.E."/>
            <person name="van Eijk R."/>
            <person name="Schleper C."/>
            <person name="Guy L."/>
            <person name="Ettema T.J."/>
        </authorList>
    </citation>
    <scope>NUCLEOTIDE SEQUENCE</scope>
</reference>